<gene>
    <name evidence="2" type="ORF">PGQ11_014121</name>
</gene>
<keyword evidence="3" id="KW-1185">Reference proteome</keyword>
<feature type="compositionally biased region" description="Basic and acidic residues" evidence="1">
    <location>
        <begin position="813"/>
        <end position="822"/>
    </location>
</feature>
<feature type="region of interest" description="Disordered" evidence="1">
    <location>
        <begin position="1"/>
        <end position="26"/>
    </location>
</feature>
<feature type="region of interest" description="Disordered" evidence="1">
    <location>
        <begin position="813"/>
        <end position="855"/>
    </location>
</feature>
<dbReference type="EMBL" id="JAPCWZ010000009">
    <property type="protein sequence ID" value="KAK8851642.1"/>
    <property type="molecule type" value="Genomic_DNA"/>
</dbReference>
<name>A0ABR2HRJ1_9PEZI</name>
<reference evidence="2 3" key="1">
    <citation type="journal article" date="2024" name="IMA Fungus">
        <title>Apiospora arundinis, a panoply of carbohydrate-active enzymes and secondary metabolites.</title>
        <authorList>
            <person name="Sorensen T."/>
            <person name="Petersen C."/>
            <person name="Muurmann A.T."/>
            <person name="Christiansen J.V."/>
            <person name="Brundto M.L."/>
            <person name="Overgaard C.K."/>
            <person name="Boysen A.T."/>
            <person name="Wollenberg R.D."/>
            <person name="Larsen T.O."/>
            <person name="Sorensen J.L."/>
            <person name="Nielsen K.L."/>
            <person name="Sondergaard T.E."/>
        </authorList>
    </citation>
    <scope>NUCLEOTIDE SEQUENCE [LARGE SCALE GENOMIC DNA]</scope>
    <source>
        <strain evidence="2 3">AAU 773</strain>
    </source>
</reference>
<feature type="region of interest" description="Disordered" evidence="1">
    <location>
        <begin position="721"/>
        <end position="793"/>
    </location>
</feature>
<proteinExistence type="predicted"/>
<comment type="caution">
    <text evidence="2">The sequence shown here is derived from an EMBL/GenBank/DDBJ whole genome shotgun (WGS) entry which is preliminary data.</text>
</comment>
<protein>
    <recommendedName>
        <fullName evidence="4">BTB domain-containing protein</fullName>
    </recommendedName>
</protein>
<feature type="compositionally biased region" description="Basic and acidic residues" evidence="1">
    <location>
        <begin position="778"/>
        <end position="793"/>
    </location>
</feature>
<feature type="compositionally biased region" description="Basic and acidic residues" evidence="1">
    <location>
        <begin position="739"/>
        <end position="759"/>
    </location>
</feature>
<evidence type="ECO:0008006" key="4">
    <source>
        <dbReference type="Google" id="ProtNLM"/>
    </source>
</evidence>
<evidence type="ECO:0000256" key="1">
    <source>
        <dbReference type="SAM" id="MobiDB-lite"/>
    </source>
</evidence>
<organism evidence="2 3">
    <name type="scientific">Apiospora arundinis</name>
    <dbReference type="NCBI Taxonomy" id="335852"/>
    <lineage>
        <taxon>Eukaryota</taxon>
        <taxon>Fungi</taxon>
        <taxon>Dikarya</taxon>
        <taxon>Ascomycota</taxon>
        <taxon>Pezizomycotina</taxon>
        <taxon>Sordariomycetes</taxon>
        <taxon>Xylariomycetidae</taxon>
        <taxon>Amphisphaeriales</taxon>
        <taxon>Apiosporaceae</taxon>
        <taxon>Apiospora</taxon>
    </lineage>
</organism>
<dbReference type="CDD" id="cd09917">
    <property type="entry name" value="F-box_SF"/>
    <property type="match status" value="1"/>
</dbReference>
<evidence type="ECO:0000313" key="2">
    <source>
        <dbReference type="EMBL" id="KAK8851642.1"/>
    </source>
</evidence>
<feature type="compositionally biased region" description="Low complexity" evidence="1">
    <location>
        <begin position="839"/>
        <end position="849"/>
    </location>
</feature>
<feature type="compositionally biased region" description="Polar residues" evidence="1">
    <location>
        <begin position="1"/>
        <end position="12"/>
    </location>
</feature>
<accession>A0ABR2HRJ1</accession>
<evidence type="ECO:0000313" key="3">
    <source>
        <dbReference type="Proteomes" id="UP001390339"/>
    </source>
</evidence>
<sequence length="924" mass="102658">MSWSSSMRSNDGPNMRLRTRDRSKPSVQRWQVGFVNNAIHSASPAPESHSSSDNDDLVVIRPDVTAFSAPSSNVSQLLKCTQHLKTALLEHQSADTPSQAYSKLGDTPRRLCEALLKPPAEPPIVGLLSGIAVNGQSERSERDGRANVVDLARDSGQGNTTLYFPEKHLEAIRGWKTILQGLHDRLHASLLSTYSTYEEEATKPMAEQLFDDPVFRDKAIQKMKQSKVSSSRSCRLDDGLATFETRFCNFESITEDLAYVHSLLHLGESGISLGRSTQEITISQRGEAVLEFANNGSDSHPVLRFRVLSHMLSETSPVFARIFDPSGVGDSGDAFEGIVPGLPRNPVEYTWSDGAQTRLYRMPQLELNAHGSFELLLHAAHLHNESVPREIEFETFVALAKVCMRYQCTSPVEMSVEYRWLPQWMHKAIDDMPDGLLLISYAFGLRRLFTRMSKTAILNVVDENDLKTKPWPQKMKDRIWAVRTAKMGQILACCSSALQEYLQGPGHSGGGKESQSLTINKGMVSPSKPRCPKGNPCCDATNLGWLMIIFAQQQILPHIMQSPAVAHLPVPPTRSLNQIFESLRSIVSPPQGHGGVCEYAPTFRSAVNDISNSVQGLTLFEVSGQHGWALSQHKVNLPQVTLTTKDVLSATAPPTTAEAQVREAATVEVAVRIMEHIDTWRDLCSVAMVSKAFYSAYHANSEYLSRHMDVRSKDPNIMPTWPSTQQERARMNHKSRVTVGKDDRDDGLKKDQQKVLIYDRDDDNTTTGDYDLTPPPSDTHDERHQHQQEQHLQRTVKVMREESERLLWTQNDCDRSRSRDSADYQNCHPGGPAASLYPTNLLSSSTNGSGSSGDAIQAHNAQVRRNDQGSEKFLASEVAVHFAVKASSTSAIPAVTPVPEAKSLVTMEDKNLREQRDRKVGILL</sequence>
<dbReference type="Proteomes" id="UP001390339">
    <property type="component" value="Unassembled WGS sequence"/>
</dbReference>